<dbReference type="Proteomes" id="UP001499930">
    <property type="component" value="Unassembled WGS sequence"/>
</dbReference>
<dbReference type="SUPFAM" id="SSF53697">
    <property type="entry name" value="SIS domain"/>
    <property type="match status" value="1"/>
</dbReference>
<dbReference type="InterPro" id="IPR035466">
    <property type="entry name" value="GlmS/AgaS_SIS"/>
</dbReference>
<accession>A0ABN3XSZ9</accession>
<dbReference type="InterPro" id="IPR046348">
    <property type="entry name" value="SIS_dom_sf"/>
</dbReference>
<reference evidence="3 4" key="1">
    <citation type="journal article" date="2019" name="Int. J. Syst. Evol. Microbiol.">
        <title>The Global Catalogue of Microorganisms (GCM) 10K type strain sequencing project: providing services to taxonomists for standard genome sequencing and annotation.</title>
        <authorList>
            <consortium name="The Broad Institute Genomics Platform"/>
            <consortium name="The Broad Institute Genome Sequencing Center for Infectious Disease"/>
            <person name="Wu L."/>
            <person name="Ma J."/>
        </authorList>
    </citation>
    <scope>NUCLEOTIDE SEQUENCE [LARGE SCALE GENOMIC DNA]</scope>
    <source>
        <strain evidence="3 4">JCM 3106</strain>
    </source>
</reference>
<dbReference type="RefSeq" id="WP_344888881.1">
    <property type="nucleotide sequence ID" value="NZ_BAAAWD010000006.1"/>
</dbReference>
<organism evidence="3 4">
    <name type="scientific">Streptosporangium longisporum</name>
    <dbReference type="NCBI Taxonomy" id="46187"/>
    <lineage>
        <taxon>Bacteria</taxon>
        <taxon>Bacillati</taxon>
        <taxon>Actinomycetota</taxon>
        <taxon>Actinomycetes</taxon>
        <taxon>Streptosporangiales</taxon>
        <taxon>Streptosporangiaceae</taxon>
        <taxon>Streptosporangium</taxon>
    </lineage>
</organism>
<dbReference type="PANTHER" id="PTHR10937">
    <property type="entry name" value="GLUCOSAMINE--FRUCTOSE-6-PHOSPHATE AMINOTRANSFERASE, ISOMERIZING"/>
    <property type="match status" value="1"/>
</dbReference>
<feature type="domain" description="SIS" evidence="2">
    <location>
        <begin position="26"/>
        <end position="167"/>
    </location>
</feature>
<dbReference type="CDD" id="cd05009">
    <property type="entry name" value="SIS_GlmS_GlmD_2"/>
    <property type="match status" value="1"/>
</dbReference>
<comment type="caution">
    <text evidence="3">The sequence shown here is derived from an EMBL/GenBank/DDBJ whole genome shotgun (WGS) entry which is preliminary data.</text>
</comment>
<dbReference type="EMBL" id="BAAAWD010000006">
    <property type="protein sequence ID" value="GAA2991702.1"/>
    <property type="molecule type" value="Genomic_DNA"/>
</dbReference>
<evidence type="ECO:0000259" key="2">
    <source>
        <dbReference type="PROSITE" id="PS51464"/>
    </source>
</evidence>
<evidence type="ECO:0000313" key="4">
    <source>
        <dbReference type="Proteomes" id="UP001499930"/>
    </source>
</evidence>
<protein>
    <submittedName>
        <fullName evidence="3">SIS domain-containing protein</fullName>
    </submittedName>
</protein>
<evidence type="ECO:0000256" key="1">
    <source>
        <dbReference type="ARBA" id="ARBA00022737"/>
    </source>
</evidence>
<dbReference type="CDD" id="cd05008">
    <property type="entry name" value="SIS_GlmS_GlmD_1"/>
    <property type="match status" value="1"/>
</dbReference>
<dbReference type="InterPro" id="IPR035490">
    <property type="entry name" value="GlmS/FrlB_SIS"/>
</dbReference>
<name>A0ABN3XSZ9_9ACTN</name>
<proteinExistence type="predicted"/>
<keyword evidence="1" id="KW-0677">Repeat</keyword>
<dbReference type="Gene3D" id="3.40.50.10490">
    <property type="entry name" value="Glucose-6-phosphate isomerase like protein, domain 1"/>
    <property type="match status" value="3"/>
</dbReference>
<keyword evidence="4" id="KW-1185">Reference proteome</keyword>
<dbReference type="InterPro" id="IPR001347">
    <property type="entry name" value="SIS_dom"/>
</dbReference>
<gene>
    <name evidence="3" type="ORF">GCM10017559_09660</name>
</gene>
<evidence type="ECO:0000313" key="3">
    <source>
        <dbReference type="EMBL" id="GAA2991702.1"/>
    </source>
</evidence>
<sequence>MTHVLREIASQPECWRQALELGAANPAGLPETGERVAVIGCGTSLYMAQAYATLRERSGQGETDAFPASELPARRYDRLVAITRSGTTTEVLHALGAAGDVPTIALTADPATPVSAAARTVIALEFADERSVVQTRFATCVLALLRAHLGQAPNDLVAQAETALTTPLPEGALTRRRFTFLGRGWTGGLAREAALKLREAALAWSEAYPALEYRHGPISLADEESLVWFFGGQEELLDDVARTGALTTVTALDPLADLVRAQRLAVELARSRGLDPDSPRNLTRSVILP</sequence>
<dbReference type="PROSITE" id="PS51464">
    <property type="entry name" value="SIS"/>
    <property type="match status" value="1"/>
</dbReference>